<dbReference type="AlphaFoldDB" id="A0A1C3N5Q1"/>
<evidence type="ECO:0000313" key="1">
    <source>
        <dbReference type="EMBL" id="SBV27898.1"/>
    </source>
</evidence>
<dbReference type="Proteomes" id="UP000199393">
    <property type="component" value="Chromosome I"/>
</dbReference>
<dbReference type="RefSeq" id="WP_091592083.1">
    <property type="nucleotide sequence ID" value="NZ_JBHRWG010000004.1"/>
</dbReference>
<reference evidence="2" key="1">
    <citation type="submission" date="2016-06" db="EMBL/GenBank/DDBJ databases">
        <authorList>
            <person name="Varghese N."/>
        </authorList>
    </citation>
    <scope>NUCLEOTIDE SEQUENCE [LARGE SCALE GENOMIC DNA]</scope>
    <source>
        <strain evidence="2">DSM 45344</strain>
    </source>
</reference>
<sequence>MSVKERSRERVKFLDNLMTTAIENYGYGWFYVHEYAGEGETLYAVIEDEDEPGDTYRVDLDTFAKGLGVIDRAELKVDPEFPNDGEVLHNSATGQRLYMSQRHRKRILTASRTNGDEGDIDVVDALAVLECALFGRVVNG</sequence>
<proteinExistence type="predicted"/>
<organism evidence="1 2">
    <name type="scientific">Micromonospora krabiensis</name>
    <dbReference type="NCBI Taxonomy" id="307121"/>
    <lineage>
        <taxon>Bacteria</taxon>
        <taxon>Bacillati</taxon>
        <taxon>Actinomycetota</taxon>
        <taxon>Actinomycetes</taxon>
        <taxon>Micromonosporales</taxon>
        <taxon>Micromonosporaceae</taxon>
        <taxon>Micromonospora</taxon>
    </lineage>
</organism>
<dbReference type="STRING" id="307121.GA0070620_3429"/>
<protein>
    <submittedName>
        <fullName evidence="1">Uncharacterized protein</fullName>
    </submittedName>
</protein>
<name>A0A1C3N5Q1_9ACTN</name>
<keyword evidence="2" id="KW-1185">Reference proteome</keyword>
<dbReference type="EMBL" id="LT598496">
    <property type="protein sequence ID" value="SBV27898.1"/>
    <property type="molecule type" value="Genomic_DNA"/>
</dbReference>
<evidence type="ECO:0000313" key="2">
    <source>
        <dbReference type="Proteomes" id="UP000199393"/>
    </source>
</evidence>
<gene>
    <name evidence="1" type="ORF">GA0070620_3429</name>
</gene>
<accession>A0A1C3N5Q1</accession>